<sequence>MKQAQKISDAEMEVMRAIWKAGEPVTSGQVQEALADKGWKTTTVCTFLARLTAKGLLKTEKAGRGYRYAPQMTEKEYRELETREFLKEVHGGSLKSFFAALSGGEELTAGDIQELKDWLKDQ</sequence>
<comment type="caution">
    <text evidence="5">The sequence shown here is derived from an EMBL/GenBank/DDBJ whole genome shotgun (WGS) entry which is preliminary data.</text>
</comment>
<dbReference type="InterPro" id="IPR036388">
    <property type="entry name" value="WH-like_DNA-bd_sf"/>
</dbReference>
<dbReference type="InterPro" id="IPR005650">
    <property type="entry name" value="BlaI_family"/>
</dbReference>
<evidence type="ECO:0000313" key="6">
    <source>
        <dbReference type="Proteomes" id="UP000824002"/>
    </source>
</evidence>
<evidence type="ECO:0000256" key="3">
    <source>
        <dbReference type="ARBA" id="ARBA00023125"/>
    </source>
</evidence>
<evidence type="ECO:0000256" key="2">
    <source>
        <dbReference type="ARBA" id="ARBA00023015"/>
    </source>
</evidence>
<dbReference type="InterPro" id="IPR036390">
    <property type="entry name" value="WH_DNA-bd_sf"/>
</dbReference>
<accession>A0A9D1K158</accession>
<evidence type="ECO:0000256" key="4">
    <source>
        <dbReference type="ARBA" id="ARBA00023163"/>
    </source>
</evidence>
<name>A0A9D1K158_9FIRM</name>
<dbReference type="GO" id="GO:0045892">
    <property type="term" value="P:negative regulation of DNA-templated transcription"/>
    <property type="evidence" value="ECO:0007669"/>
    <property type="project" value="InterPro"/>
</dbReference>
<dbReference type="Pfam" id="PF03965">
    <property type="entry name" value="Penicillinase_R"/>
    <property type="match status" value="1"/>
</dbReference>
<dbReference type="Proteomes" id="UP000824002">
    <property type="component" value="Unassembled WGS sequence"/>
</dbReference>
<gene>
    <name evidence="5" type="ORF">IAB51_11700</name>
</gene>
<evidence type="ECO:0000313" key="5">
    <source>
        <dbReference type="EMBL" id="HIS77452.1"/>
    </source>
</evidence>
<evidence type="ECO:0000256" key="1">
    <source>
        <dbReference type="ARBA" id="ARBA00011046"/>
    </source>
</evidence>
<dbReference type="EMBL" id="DVJP01000076">
    <property type="protein sequence ID" value="HIS77452.1"/>
    <property type="molecule type" value="Genomic_DNA"/>
</dbReference>
<dbReference type="GO" id="GO:0003677">
    <property type="term" value="F:DNA binding"/>
    <property type="evidence" value="ECO:0007669"/>
    <property type="project" value="UniProtKB-KW"/>
</dbReference>
<keyword evidence="2" id="KW-0805">Transcription regulation</keyword>
<dbReference type="Gene3D" id="1.10.4040.10">
    <property type="entry name" value="Penicillinase repressor domain"/>
    <property type="match status" value="1"/>
</dbReference>
<protein>
    <submittedName>
        <fullName evidence="5">BlaI/MecI/CopY family transcriptional regulator</fullName>
    </submittedName>
</protein>
<keyword evidence="4" id="KW-0804">Transcription</keyword>
<dbReference type="Gene3D" id="1.10.10.10">
    <property type="entry name" value="Winged helix-like DNA-binding domain superfamily/Winged helix DNA-binding domain"/>
    <property type="match status" value="1"/>
</dbReference>
<proteinExistence type="inferred from homology"/>
<reference evidence="5" key="2">
    <citation type="journal article" date="2021" name="PeerJ">
        <title>Extensive microbial diversity within the chicken gut microbiome revealed by metagenomics and culture.</title>
        <authorList>
            <person name="Gilroy R."/>
            <person name="Ravi A."/>
            <person name="Getino M."/>
            <person name="Pursley I."/>
            <person name="Horton D.L."/>
            <person name="Alikhan N.F."/>
            <person name="Baker D."/>
            <person name="Gharbi K."/>
            <person name="Hall N."/>
            <person name="Watson M."/>
            <person name="Adriaenssens E.M."/>
            <person name="Foster-Nyarko E."/>
            <person name="Jarju S."/>
            <person name="Secka A."/>
            <person name="Antonio M."/>
            <person name="Oren A."/>
            <person name="Chaudhuri R.R."/>
            <person name="La Ragione R."/>
            <person name="Hildebrand F."/>
            <person name="Pallen M.J."/>
        </authorList>
    </citation>
    <scope>NUCLEOTIDE SEQUENCE</scope>
    <source>
        <strain evidence="5">CHK199-13235</strain>
    </source>
</reference>
<comment type="similarity">
    <text evidence="1">Belongs to the BlaI transcriptional regulatory family.</text>
</comment>
<dbReference type="PIRSF" id="PIRSF019455">
    <property type="entry name" value="CopR_AtkY"/>
    <property type="match status" value="1"/>
</dbReference>
<dbReference type="SUPFAM" id="SSF46785">
    <property type="entry name" value="Winged helix' DNA-binding domain"/>
    <property type="match status" value="1"/>
</dbReference>
<dbReference type="AlphaFoldDB" id="A0A9D1K158"/>
<organism evidence="5 6">
    <name type="scientific">Candidatus Merdivicinus excrementipullorum</name>
    <dbReference type="NCBI Taxonomy" id="2840867"/>
    <lineage>
        <taxon>Bacteria</taxon>
        <taxon>Bacillati</taxon>
        <taxon>Bacillota</taxon>
        <taxon>Clostridia</taxon>
        <taxon>Eubacteriales</taxon>
        <taxon>Oscillospiraceae</taxon>
        <taxon>Oscillospiraceae incertae sedis</taxon>
        <taxon>Candidatus Merdivicinus</taxon>
    </lineage>
</organism>
<keyword evidence="3" id="KW-0238">DNA-binding</keyword>
<reference evidence="5" key="1">
    <citation type="submission" date="2020-10" db="EMBL/GenBank/DDBJ databases">
        <authorList>
            <person name="Gilroy R."/>
        </authorList>
    </citation>
    <scope>NUCLEOTIDE SEQUENCE</scope>
    <source>
        <strain evidence="5">CHK199-13235</strain>
    </source>
</reference>